<evidence type="ECO:0000313" key="1">
    <source>
        <dbReference type="EMBL" id="ASR76533.1"/>
    </source>
</evidence>
<protein>
    <recommendedName>
        <fullName evidence="3">KOW domain-containing protein</fullName>
    </recommendedName>
</protein>
<proteinExistence type="predicted"/>
<sequence length="55" mass="5853">MAALSHAVGTKVRVTNGSYKNTTGTVQVKDGHKVIVSDKDNAVLFGAHDRMVEVV</sequence>
<name>A0A222YY84_9CAUD</name>
<evidence type="ECO:0000313" key="2">
    <source>
        <dbReference type="Proteomes" id="UP000225758"/>
    </source>
</evidence>
<dbReference type="Proteomes" id="UP000225758">
    <property type="component" value="Segment"/>
</dbReference>
<accession>A0A222YY84</accession>
<dbReference type="EMBL" id="MF358542">
    <property type="protein sequence ID" value="ASR76533.1"/>
    <property type="molecule type" value="Genomic_DNA"/>
</dbReference>
<gene>
    <name evidence="1" type="ORF">SEA_SUSHI23_109</name>
</gene>
<evidence type="ECO:0008006" key="3">
    <source>
        <dbReference type="Google" id="ProtNLM"/>
    </source>
</evidence>
<reference evidence="1 2" key="1">
    <citation type="submission" date="2017-06" db="EMBL/GenBank/DDBJ databases">
        <authorList>
            <person name="Mageeney C.M."/>
            <person name="Olugbade I.D."/>
            <person name="Kenna M.A."/>
            <person name="Ware V.C."/>
            <person name="Garlena R.A."/>
            <person name="Russell D.A."/>
            <person name="Pope W.H."/>
            <person name="Jacobs-Sera D."/>
            <person name="Hendrix R.W."/>
            <person name="Hatfull G.F."/>
        </authorList>
    </citation>
    <scope>NUCLEOTIDE SEQUENCE [LARGE SCALE GENOMIC DNA]</scope>
</reference>
<organism evidence="1 2">
    <name type="scientific">Streptomyces phage Sushi23</name>
    <dbReference type="NCBI Taxonomy" id="2015806"/>
    <lineage>
        <taxon>Viruses</taxon>
        <taxon>Duplodnaviria</taxon>
        <taxon>Heunggongvirae</taxon>
        <taxon>Uroviricota</taxon>
        <taxon>Caudoviricetes</taxon>
        <taxon>Stanwilliamsviridae</taxon>
        <taxon>Boydwoodruffvirinae</taxon>
        <taxon>Samistivirus</taxon>
        <taxon>Samistivirus peebs</taxon>
    </lineage>
</organism>